<dbReference type="PANTHER" id="PTHR44858">
    <property type="entry name" value="TETRATRICOPEPTIDE REPEAT PROTEIN 6"/>
    <property type="match status" value="1"/>
</dbReference>
<organism evidence="4 5">
    <name type="scientific">Stackebrandtia endophytica</name>
    <dbReference type="NCBI Taxonomy" id="1496996"/>
    <lineage>
        <taxon>Bacteria</taxon>
        <taxon>Bacillati</taxon>
        <taxon>Actinomycetota</taxon>
        <taxon>Actinomycetes</taxon>
        <taxon>Glycomycetales</taxon>
        <taxon>Glycomycetaceae</taxon>
        <taxon>Stackebrandtia</taxon>
    </lineage>
</organism>
<evidence type="ECO:0000256" key="3">
    <source>
        <dbReference type="PROSITE-ProRule" id="PRU00339"/>
    </source>
</evidence>
<feature type="repeat" description="TPR" evidence="3">
    <location>
        <begin position="476"/>
        <end position="509"/>
    </location>
</feature>
<keyword evidence="5" id="KW-1185">Reference proteome</keyword>
<dbReference type="InterPro" id="IPR019734">
    <property type="entry name" value="TPR_rpt"/>
</dbReference>
<dbReference type="SUPFAM" id="SSF48439">
    <property type="entry name" value="Protein prenylyltransferase"/>
    <property type="match status" value="1"/>
</dbReference>
<evidence type="ECO:0000256" key="1">
    <source>
        <dbReference type="ARBA" id="ARBA00022737"/>
    </source>
</evidence>
<evidence type="ECO:0000256" key="2">
    <source>
        <dbReference type="ARBA" id="ARBA00022803"/>
    </source>
</evidence>
<feature type="repeat" description="TPR" evidence="3">
    <location>
        <begin position="442"/>
        <end position="475"/>
    </location>
</feature>
<gene>
    <name evidence="4" type="ORF">FB566_3988</name>
</gene>
<dbReference type="Pfam" id="PF13431">
    <property type="entry name" value="TPR_17"/>
    <property type="match status" value="1"/>
</dbReference>
<dbReference type="OrthoDB" id="9814944at2"/>
<dbReference type="PANTHER" id="PTHR44858:SF1">
    <property type="entry name" value="UDP-N-ACETYLGLUCOSAMINE--PEPTIDE N-ACETYLGLUCOSAMINYLTRANSFERASE SPINDLY-RELATED"/>
    <property type="match status" value="1"/>
</dbReference>
<dbReference type="SUPFAM" id="SSF48452">
    <property type="entry name" value="TPR-like"/>
    <property type="match status" value="1"/>
</dbReference>
<comment type="caution">
    <text evidence="4">The sequence shown here is derived from an EMBL/GenBank/DDBJ whole genome shotgun (WGS) entry which is preliminary data.</text>
</comment>
<dbReference type="Proteomes" id="UP000317043">
    <property type="component" value="Unassembled WGS sequence"/>
</dbReference>
<reference evidence="4 5" key="1">
    <citation type="submission" date="2019-06" db="EMBL/GenBank/DDBJ databases">
        <title>Sequencing the genomes of 1000 actinobacteria strains.</title>
        <authorList>
            <person name="Klenk H.-P."/>
        </authorList>
    </citation>
    <scope>NUCLEOTIDE SEQUENCE [LARGE SCALE GENOMIC DNA]</scope>
    <source>
        <strain evidence="4 5">DSM 45928</strain>
    </source>
</reference>
<keyword evidence="1" id="KW-0677">Repeat</keyword>
<evidence type="ECO:0000313" key="5">
    <source>
        <dbReference type="Proteomes" id="UP000317043"/>
    </source>
</evidence>
<dbReference type="AlphaFoldDB" id="A0A543B0P7"/>
<dbReference type="PROSITE" id="PS50005">
    <property type="entry name" value="TPR"/>
    <property type="match status" value="3"/>
</dbReference>
<dbReference type="EMBL" id="VFOW01000001">
    <property type="protein sequence ID" value="TQL78402.1"/>
    <property type="molecule type" value="Genomic_DNA"/>
</dbReference>
<sequence length="699" mass="77500">MTAPSHLWFRLHHREQLAAALIGRHLPETMTAEPISAHRRLRGPYTFGGELARRLVPDTMDTDAEVVRLHEVTLLTMAPSLRRHIEATKETLTSLAVPTERTRFYSRLRTLRLAHGMTAFLTQRSQSAPASLIIRDAHHADACDAELIAVLLRRLDPARIRLVVCTGYDELTEPVTPMPETLPAALFRHAHRIDIDEDTATAPTPDARDWVWSDGIADTPGLVEAYQATDEATRRRWHDERADELTDADINHRLGAIPFHREHGSDPEGAGVTALRTALDHCIDAGFYDATVDLGKRGRRFVTATDNPEQWWAFTTKMTTSLAALARADESEELYNEARATSISPAVHQQAAYATAMLYTRHHEEDSRNHRVAKAWINQAIAIASLDPNEASRAFHSAFYRNGLALIELHLGDPKRALELVEDGLSRLDSALDADQHRLHRSVLRYNRAQVLAGLKRVEEALEDYNTVIELDPNYPEYHFDRAALLRRLGEDRAALRDYDEAIRLSPPFPEAYFNRAVTKAGIGDSAGALADLTEAIALDPTNVDAYVNRAELLLELGDDIAAGADIAAGLDQDGDRAELHVLAGNLAQADGRTDDAMASYDTALRRQPDLIGALSARATLHYEQSDLLSAFADLNTAVLLDPDNAEIRFNRAIVAIDLGRGEYALADLRRADELSPGDPDIIDKLRHCQDLVDSGSRS</sequence>
<proteinExistence type="predicted"/>
<dbReference type="RefSeq" id="WP_142042786.1">
    <property type="nucleotide sequence ID" value="NZ_JBHTGS010000003.1"/>
</dbReference>
<feature type="repeat" description="TPR" evidence="3">
    <location>
        <begin position="510"/>
        <end position="543"/>
    </location>
</feature>
<dbReference type="InParanoid" id="A0A543B0P7"/>
<dbReference type="Pfam" id="PF13432">
    <property type="entry name" value="TPR_16"/>
    <property type="match status" value="1"/>
</dbReference>
<dbReference type="GO" id="GO:0009279">
    <property type="term" value="C:cell outer membrane"/>
    <property type="evidence" value="ECO:0007669"/>
    <property type="project" value="TreeGrafter"/>
</dbReference>
<protein>
    <submittedName>
        <fullName evidence="4">Tfp pilus assembly protein PilF</fullName>
    </submittedName>
</protein>
<dbReference type="Pfam" id="PF13414">
    <property type="entry name" value="TPR_11"/>
    <property type="match status" value="1"/>
</dbReference>
<dbReference type="InterPro" id="IPR011990">
    <property type="entry name" value="TPR-like_helical_dom_sf"/>
</dbReference>
<dbReference type="Gene3D" id="1.25.40.10">
    <property type="entry name" value="Tetratricopeptide repeat domain"/>
    <property type="match status" value="3"/>
</dbReference>
<dbReference type="SMART" id="SM00028">
    <property type="entry name" value="TPR"/>
    <property type="match status" value="8"/>
</dbReference>
<dbReference type="InterPro" id="IPR050498">
    <property type="entry name" value="Ycf3"/>
</dbReference>
<name>A0A543B0P7_9ACTN</name>
<keyword evidence="2 3" id="KW-0802">TPR repeat</keyword>
<dbReference type="GO" id="GO:0046813">
    <property type="term" value="P:receptor-mediated virion attachment to host cell"/>
    <property type="evidence" value="ECO:0007669"/>
    <property type="project" value="TreeGrafter"/>
</dbReference>
<evidence type="ECO:0000313" key="4">
    <source>
        <dbReference type="EMBL" id="TQL78402.1"/>
    </source>
</evidence>
<accession>A0A543B0P7</accession>